<dbReference type="Gene3D" id="3.40.50.2300">
    <property type="match status" value="1"/>
</dbReference>
<sequence>MEKINILIADDQTLMCDGLKTILELEENFNVMGTAKNGEEVLELCKANKPDLILMDIRMPKMDGVKCTKILKTLYPEIKVLVLTTFNDTEYIIEALNYGAAGYILKDIEGDALIKAINDAYKGSLMMPASVAKKLAEKLSQSTVVVNAHKEEKVLKDFSQREEEIAKMMTMGFNNKQIASSLFISEGTVKNYISNIYSKLGTSDRFEAVKLLNIMFQNT</sequence>
<accession>A0ABW8T9S0</accession>
<feature type="domain" description="HTH luxR-type" evidence="8">
    <location>
        <begin position="151"/>
        <end position="216"/>
    </location>
</feature>
<dbReference type="Pfam" id="PF00196">
    <property type="entry name" value="GerE"/>
    <property type="match status" value="1"/>
</dbReference>
<dbReference type="Proteomes" id="UP001623592">
    <property type="component" value="Unassembled WGS sequence"/>
</dbReference>
<evidence type="ECO:0000313" key="10">
    <source>
        <dbReference type="EMBL" id="MFL0249291.1"/>
    </source>
</evidence>
<name>A0ABW8T9S0_9CLOT</name>
<comment type="caution">
    <text evidence="10">The sequence shown here is derived from an EMBL/GenBank/DDBJ whole genome shotgun (WGS) entry which is preliminary data.</text>
</comment>
<feature type="modified residue" description="4-aspartylphosphate" evidence="7">
    <location>
        <position position="56"/>
    </location>
</feature>
<comment type="function">
    <text evidence="6">May play the central regulatory role in sporulation. It may be an element of the effector pathway responsible for the activation of sporulation genes in response to nutritional stress. Spo0A may act in concert with spo0H (a sigma factor) to control the expression of some genes that are critical to the sporulation process.</text>
</comment>
<keyword evidence="4" id="KW-0238">DNA-binding</keyword>
<dbReference type="PRINTS" id="PR00038">
    <property type="entry name" value="HTHLUXR"/>
</dbReference>
<dbReference type="Pfam" id="PF00072">
    <property type="entry name" value="Response_reg"/>
    <property type="match status" value="1"/>
</dbReference>
<dbReference type="InterPro" id="IPR001789">
    <property type="entry name" value="Sig_transdc_resp-reg_receiver"/>
</dbReference>
<keyword evidence="11" id="KW-1185">Reference proteome</keyword>
<keyword evidence="5" id="KW-0804">Transcription</keyword>
<evidence type="ECO:0000256" key="6">
    <source>
        <dbReference type="ARBA" id="ARBA00024867"/>
    </source>
</evidence>
<evidence type="ECO:0000313" key="11">
    <source>
        <dbReference type="Proteomes" id="UP001623592"/>
    </source>
</evidence>
<organism evidence="10 11">
    <name type="scientific">Clostridium neuense</name>
    <dbReference type="NCBI Taxonomy" id="1728934"/>
    <lineage>
        <taxon>Bacteria</taxon>
        <taxon>Bacillati</taxon>
        <taxon>Bacillota</taxon>
        <taxon>Clostridia</taxon>
        <taxon>Eubacteriales</taxon>
        <taxon>Clostridiaceae</taxon>
        <taxon>Clostridium</taxon>
    </lineage>
</organism>
<dbReference type="SMART" id="SM00448">
    <property type="entry name" value="REC"/>
    <property type="match status" value="1"/>
</dbReference>
<dbReference type="PROSITE" id="PS50110">
    <property type="entry name" value="RESPONSE_REGULATORY"/>
    <property type="match status" value="1"/>
</dbReference>
<dbReference type="EMBL" id="JBJIAA010000002">
    <property type="protein sequence ID" value="MFL0249291.1"/>
    <property type="molecule type" value="Genomic_DNA"/>
</dbReference>
<keyword evidence="3" id="KW-0805">Transcription regulation</keyword>
<reference evidence="10 11" key="1">
    <citation type="submission" date="2024-11" db="EMBL/GenBank/DDBJ databases">
        <authorList>
            <person name="Heng Y.C."/>
            <person name="Lim A.C.H."/>
            <person name="Lee J.K.Y."/>
            <person name="Kittelmann S."/>
        </authorList>
    </citation>
    <scope>NUCLEOTIDE SEQUENCE [LARGE SCALE GENOMIC DNA]</scope>
    <source>
        <strain evidence="10 11">WILCCON 0114</strain>
    </source>
</reference>
<gene>
    <name evidence="10" type="ORF">ACJDT4_02570</name>
</gene>
<evidence type="ECO:0000256" key="7">
    <source>
        <dbReference type="PROSITE-ProRule" id="PRU00169"/>
    </source>
</evidence>
<dbReference type="PANTHER" id="PTHR43214">
    <property type="entry name" value="TWO-COMPONENT RESPONSE REGULATOR"/>
    <property type="match status" value="1"/>
</dbReference>
<evidence type="ECO:0000256" key="4">
    <source>
        <dbReference type="ARBA" id="ARBA00023125"/>
    </source>
</evidence>
<evidence type="ECO:0000256" key="1">
    <source>
        <dbReference type="ARBA" id="ARBA00018672"/>
    </source>
</evidence>
<dbReference type="InterPro" id="IPR011006">
    <property type="entry name" value="CheY-like_superfamily"/>
</dbReference>
<evidence type="ECO:0000259" key="9">
    <source>
        <dbReference type="PROSITE" id="PS50110"/>
    </source>
</evidence>
<evidence type="ECO:0000256" key="5">
    <source>
        <dbReference type="ARBA" id="ARBA00023163"/>
    </source>
</evidence>
<dbReference type="PROSITE" id="PS00622">
    <property type="entry name" value="HTH_LUXR_1"/>
    <property type="match status" value="1"/>
</dbReference>
<keyword evidence="2 7" id="KW-0597">Phosphoprotein</keyword>
<dbReference type="CDD" id="cd17535">
    <property type="entry name" value="REC_NarL-like"/>
    <property type="match status" value="1"/>
</dbReference>
<protein>
    <recommendedName>
        <fullName evidence="1">Stage 0 sporulation protein A homolog</fullName>
    </recommendedName>
</protein>
<evidence type="ECO:0000256" key="2">
    <source>
        <dbReference type="ARBA" id="ARBA00022553"/>
    </source>
</evidence>
<feature type="domain" description="Response regulatory" evidence="9">
    <location>
        <begin position="5"/>
        <end position="121"/>
    </location>
</feature>
<proteinExistence type="predicted"/>
<dbReference type="PANTHER" id="PTHR43214:SF40">
    <property type="entry name" value="TRANSCRIPTIONAL REGULATORY PROTEIN LNRK"/>
    <property type="match status" value="1"/>
</dbReference>
<dbReference type="PROSITE" id="PS50043">
    <property type="entry name" value="HTH_LUXR_2"/>
    <property type="match status" value="1"/>
</dbReference>
<dbReference type="CDD" id="cd06170">
    <property type="entry name" value="LuxR_C_like"/>
    <property type="match status" value="1"/>
</dbReference>
<dbReference type="RefSeq" id="WP_406785964.1">
    <property type="nucleotide sequence ID" value="NZ_JBJIAA010000002.1"/>
</dbReference>
<evidence type="ECO:0000259" key="8">
    <source>
        <dbReference type="PROSITE" id="PS50043"/>
    </source>
</evidence>
<evidence type="ECO:0000256" key="3">
    <source>
        <dbReference type="ARBA" id="ARBA00023015"/>
    </source>
</evidence>
<dbReference type="SUPFAM" id="SSF52172">
    <property type="entry name" value="CheY-like"/>
    <property type="match status" value="1"/>
</dbReference>
<dbReference type="SMART" id="SM00421">
    <property type="entry name" value="HTH_LUXR"/>
    <property type="match status" value="1"/>
</dbReference>
<dbReference type="InterPro" id="IPR000792">
    <property type="entry name" value="Tscrpt_reg_LuxR_C"/>
</dbReference>
<dbReference type="InterPro" id="IPR058245">
    <property type="entry name" value="NreC/VraR/RcsB-like_REC"/>
</dbReference>
<dbReference type="InterPro" id="IPR039420">
    <property type="entry name" value="WalR-like"/>
</dbReference>